<keyword evidence="2" id="KW-0285">Flavoprotein</keyword>
<dbReference type="InterPro" id="IPR044152">
    <property type="entry name" value="YqjM-like"/>
</dbReference>
<evidence type="ECO:0000256" key="2">
    <source>
        <dbReference type="ARBA" id="ARBA00022630"/>
    </source>
</evidence>
<proteinExistence type="predicted"/>
<evidence type="ECO:0000313" key="8">
    <source>
        <dbReference type="Proteomes" id="UP000823858"/>
    </source>
</evidence>
<comment type="caution">
    <text evidence="7">The sequence shown here is derived from an EMBL/GenBank/DDBJ whole genome shotgun (WGS) entry which is preliminary data.</text>
</comment>
<evidence type="ECO:0000256" key="3">
    <source>
        <dbReference type="ARBA" id="ARBA00022643"/>
    </source>
</evidence>
<dbReference type="GO" id="GO:0050661">
    <property type="term" value="F:NADP binding"/>
    <property type="evidence" value="ECO:0007669"/>
    <property type="project" value="InterPro"/>
</dbReference>
<dbReference type="EMBL" id="DWVP01000020">
    <property type="protein sequence ID" value="HJC85610.1"/>
    <property type="molecule type" value="Genomic_DNA"/>
</dbReference>
<keyword evidence="3" id="KW-0288">FMN</keyword>
<dbReference type="SUPFAM" id="SSF51395">
    <property type="entry name" value="FMN-linked oxidoreductases"/>
    <property type="match status" value="1"/>
</dbReference>
<reference evidence="7" key="1">
    <citation type="journal article" date="2021" name="PeerJ">
        <title>Extensive microbial diversity within the chicken gut microbiome revealed by metagenomics and culture.</title>
        <authorList>
            <person name="Gilroy R."/>
            <person name="Ravi A."/>
            <person name="Getino M."/>
            <person name="Pursley I."/>
            <person name="Horton D.L."/>
            <person name="Alikhan N.F."/>
            <person name="Baker D."/>
            <person name="Gharbi K."/>
            <person name="Hall N."/>
            <person name="Watson M."/>
            <person name="Adriaenssens E.M."/>
            <person name="Foster-Nyarko E."/>
            <person name="Jarju S."/>
            <person name="Secka A."/>
            <person name="Antonio M."/>
            <person name="Oren A."/>
            <person name="Chaudhuri R.R."/>
            <person name="La Ragione R."/>
            <person name="Hildebrand F."/>
            <person name="Pallen M.J."/>
        </authorList>
    </citation>
    <scope>NUCLEOTIDE SEQUENCE</scope>
    <source>
        <strain evidence="7">ChiHjej13B12-4958</strain>
    </source>
</reference>
<evidence type="ECO:0000256" key="5">
    <source>
        <dbReference type="ARBA" id="ARBA00023002"/>
    </source>
</evidence>
<dbReference type="InterPro" id="IPR013785">
    <property type="entry name" value="Aldolase_TIM"/>
</dbReference>
<dbReference type="AlphaFoldDB" id="A0A9D2QDI9"/>
<accession>A0A9D2QDI9</accession>
<dbReference type="PANTHER" id="PTHR43303">
    <property type="entry name" value="NADPH DEHYDROGENASE C23G7.10C-RELATED"/>
    <property type="match status" value="1"/>
</dbReference>
<evidence type="ECO:0000256" key="4">
    <source>
        <dbReference type="ARBA" id="ARBA00022857"/>
    </source>
</evidence>
<dbReference type="GO" id="GO:0003959">
    <property type="term" value="F:NADPH dehydrogenase activity"/>
    <property type="evidence" value="ECO:0007669"/>
    <property type="project" value="InterPro"/>
</dbReference>
<gene>
    <name evidence="7" type="ORF">H9751_08710</name>
</gene>
<dbReference type="CDD" id="cd02932">
    <property type="entry name" value="OYE_YqiM_FMN"/>
    <property type="match status" value="1"/>
</dbReference>
<protein>
    <submittedName>
        <fullName evidence="7">NADH:flavin oxidoreductase/NADH oxidase</fullName>
    </submittedName>
</protein>
<sequence length="376" mass="39154">MSHNLFTPVTLPTPDGHGLDVGNRAFVAPMCQYAVDAADGVPTDWHLSHLGALAAGGFGVVVAEATGVEARGRISPQDLGLWEDGQVTAHARLVEFIHGQGRTAGVQLAHAGGKASTWPMLPGFSNATVPVAEGGWQTVSAVDGPVMPNLDPAVGLTEEGIAEVVASFVDAARRADGAGYDVVQIHAAHGYLIHQFLSPLTNTRTDGYGGYFTGRSRLLREVVAAVREVWPDSKPLGIRVSGTDWVDDGLQVGEVASVLRDLVADSQISWIDVSSGGLTDGSTIPVGPGYQVPLAVEVTDTLAEAGLGEDAAVVSAVGLIEDAAQAETVLATGQAHAVSIGRAALVNPHWAARAAAELRVPREEVPHAPQFFRARF</sequence>
<evidence type="ECO:0000313" key="7">
    <source>
        <dbReference type="EMBL" id="HJC85610.1"/>
    </source>
</evidence>
<dbReference type="Pfam" id="PF00724">
    <property type="entry name" value="Oxidored_FMN"/>
    <property type="match status" value="1"/>
</dbReference>
<dbReference type="InterPro" id="IPR001155">
    <property type="entry name" value="OxRdtase_FMN_N"/>
</dbReference>
<dbReference type="PANTHER" id="PTHR43303:SF4">
    <property type="entry name" value="NADPH DEHYDROGENASE C23G7.10C-RELATED"/>
    <property type="match status" value="1"/>
</dbReference>
<evidence type="ECO:0000259" key="6">
    <source>
        <dbReference type="Pfam" id="PF00724"/>
    </source>
</evidence>
<reference evidence="7" key="2">
    <citation type="submission" date="2021-04" db="EMBL/GenBank/DDBJ databases">
        <authorList>
            <person name="Gilroy R."/>
        </authorList>
    </citation>
    <scope>NUCLEOTIDE SEQUENCE</scope>
    <source>
        <strain evidence="7">ChiHjej13B12-4958</strain>
    </source>
</reference>
<organism evidence="7 8">
    <name type="scientific">Candidatus Corynebacterium faecigallinarum</name>
    <dbReference type="NCBI Taxonomy" id="2838528"/>
    <lineage>
        <taxon>Bacteria</taxon>
        <taxon>Bacillati</taxon>
        <taxon>Actinomycetota</taxon>
        <taxon>Actinomycetes</taxon>
        <taxon>Mycobacteriales</taxon>
        <taxon>Corynebacteriaceae</taxon>
        <taxon>Corynebacterium</taxon>
    </lineage>
</organism>
<keyword evidence="5" id="KW-0560">Oxidoreductase</keyword>
<feature type="domain" description="NADH:flavin oxidoreductase/NADH oxidase N-terminal" evidence="6">
    <location>
        <begin position="5"/>
        <end position="358"/>
    </location>
</feature>
<evidence type="ECO:0000256" key="1">
    <source>
        <dbReference type="ARBA" id="ARBA00001917"/>
    </source>
</evidence>
<comment type="cofactor">
    <cofactor evidence="1">
        <name>FMN</name>
        <dbReference type="ChEBI" id="CHEBI:58210"/>
    </cofactor>
</comment>
<name>A0A9D2QDI9_9CORY</name>
<dbReference type="Proteomes" id="UP000823858">
    <property type="component" value="Unassembled WGS sequence"/>
</dbReference>
<keyword evidence="4" id="KW-0521">NADP</keyword>
<dbReference type="GO" id="GO:0010181">
    <property type="term" value="F:FMN binding"/>
    <property type="evidence" value="ECO:0007669"/>
    <property type="project" value="InterPro"/>
</dbReference>
<dbReference type="Gene3D" id="3.20.20.70">
    <property type="entry name" value="Aldolase class I"/>
    <property type="match status" value="1"/>
</dbReference>